<protein>
    <submittedName>
        <fullName evidence="1">Uncharacterized protein</fullName>
    </submittedName>
</protein>
<dbReference type="OrthoDB" id="6359816at2759"/>
<accession>A0A0D2L1L9</accession>
<name>A0A0D2L1L9_9EURO</name>
<organism evidence="1 2">
    <name type="scientific">Fonsecaea multimorphosa CBS 102226</name>
    <dbReference type="NCBI Taxonomy" id="1442371"/>
    <lineage>
        <taxon>Eukaryota</taxon>
        <taxon>Fungi</taxon>
        <taxon>Dikarya</taxon>
        <taxon>Ascomycota</taxon>
        <taxon>Pezizomycotina</taxon>
        <taxon>Eurotiomycetes</taxon>
        <taxon>Chaetothyriomycetidae</taxon>
        <taxon>Chaetothyriales</taxon>
        <taxon>Herpotrichiellaceae</taxon>
        <taxon>Fonsecaea</taxon>
    </lineage>
</organism>
<evidence type="ECO:0000313" key="1">
    <source>
        <dbReference type="EMBL" id="KIY02914.1"/>
    </source>
</evidence>
<dbReference type="EMBL" id="KN848063">
    <property type="protein sequence ID" value="KIY02914.1"/>
    <property type="molecule type" value="Genomic_DNA"/>
</dbReference>
<reference evidence="1 2" key="1">
    <citation type="submission" date="2015-01" db="EMBL/GenBank/DDBJ databases">
        <title>The Genome Sequence of Fonsecaea multimorphosa CBS 102226.</title>
        <authorList>
            <consortium name="The Broad Institute Genomics Platform"/>
            <person name="Cuomo C."/>
            <person name="de Hoog S."/>
            <person name="Gorbushina A."/>
            <person name="Stielow B."/>
            <person name="Teixiera M."/>
            <person name="Abouelleil A."/>
            <person name="Chapman S.B."/>
            <person name="Priest M."/>
            <person name="Young S.K."/>
            <person name="Wortman J."/>
            <person name="Nusbaum C."/>
            <person name="Birren B."/>
        </authorList>
    </citation>
    <scope>NUCLEOTIDE SEQUENCE [LARGE SCALE GENOMIC DNA]</scope>
    <source>
        <strain evidence="1 2">CBS 102226</strain>
    </source>
</reference>
<dbReference type="AlphaFoldDB" id="A0A0D2L1L9"/>
<sequence length="86" mass="10319">MWNKQVKTPDSSDDILPMLHAYLQADEWSMDQLQEVLLKNFYLYYGVNDHVNDLLLEHWAWVCVHLPDGSLLYHLMVNQFVWNLKQ</sequence>
<dbReference type="RefSeq" id="XP_016637036.1">
    <property type="nucleotide sequence ID" value="XM_016771897.1"/>
</dbReference>
<evidence type="ECO:0000313" key="2">
    <source>
        <dbReference type="Proteomes" id="UP000053411"/>
    </source>
</evidence>
<dbReference type="Proteomes" id="UP000053411">
    <property type="component" value="Unassembled WGS sequence"/>
</dbReference>
<gene>
    <name evidence="1" type="ORF">Z520_01379</name>
</gene>
<proteinExistence type="predicted"/>
<dbReference type="VEuPathDB" id="FungiDB:Z520_01379"/>
<keyword evidence="2" id="KW-1185">Reference proteome</keyword>
<dbReference type="GeneID" id="27707125"/>